<gene>
    <name evidence="2" type="ordered locus">Dacet_1502</name>
</gene>
<evidence type="ECO:0008006" key="4">
    <source>
        <dbReference type="Google" id="ProtNLM"/>
    </source>
</evidence>
<dbReference type="eggNOG" id="COG1950">
    <property type="taxonomic scope" value="Bacteria"/>
</dbReference>
<keyword evidence="1" id="KW-1133">Transmembrane helix</keyword>
<evidence type="ECO:0000256" key="1">
    <source>
        <dbReference type="SAM" id="Phobius"/>
    </source>
</evidence>
<keyword evidence="1" id="KW-0472">Membrane</keyword>
<keyword evidence="1" id="KW-0812">Transmembrane</keyword>
<dbReference type="HOGENOM" id="CLU_120441_2_1_0"/>
<reference evidence="2 3" key="1">
    <citation type="journal article" date="2010" name="Stand. Genomic Sci.">
        <title>Complete genome sequence of Denitrovibrio acetiphilus type strain (N2460).</title>
        <authorList>
            <person name="Kiss H."/>
            <person name="Lang E."/>
            <person name="Lapidus A."/>
            <person name="Copeland A."/>
            <person name="Nolan M."/>
            <person name="Glavina Del Rio T."/>
            <person name="Chen F."/>
            <person name="Lucas S."/>
            <person name="Tice H."/>
            <person name="Cheng J.F."/>
            <person name="Han C."/>
            <person name="Goodwin L."/>
            <person name="Pitluck S."/>
            <person name="Liolios K."/>
            <person name="Pati A."/>
            <person name="Ivanova N."/>
            <person name="Mavromatis K."/>
            <person name="Chen A."/>
            <person name="Palaniappan K."/>
            <person name="Land M."/>
            <person name="Hauser L."/>
            <person name="Chang Y.J."/>
            <person name="Jeffries C.D."/>
            <person name="Detter J.C."/>
            <person name="Brettin T."/>
            <person name="Spring S."/>
            <person name="Rohde M."/>
            <person name="Goker M."/>
            <person name="Woyke T."/>
            <person name="Bristow J."/>
            <person name="Eisen J.A."/>
            <person name="Markowitz V."/>
            <person name="Hugenholtz P."/>
            <person name="Kyrpides N.C."/>
            <person name="Klenk H.P."/>
        </authorList>
    </citation>
    <scope>NUCLEOTIDE SEQUENCE [LARGE SCALE GENOMIC DNA]</scope>
    <source>
        <strain evidence="3">DSM 12809 / NBRC 114555 / N2460</strain>
    </source>
</reference>
<feature type="transmembrane region" description="Helical" evidence="1">
    <location>
        <begin position="100"/>
        <end position="120"/>
    </location>
</feature>
<dbReference type="Pfam" id="PF04020">
    <property type="entry name" value="Phage_holin_4_2"/>
    <property type="match status" value="1"/>
</dbReference>
<dbReference type="STRING" id="522772.Dacet_1502"/>
<dbReference type="AlphaFoldDB" id="D4H8C2"/>
<sequence>MIVYIFTMQPVHYIFYRACVNLIGIGIASLIISGISVSSFIPLFIAGIVLTLFQTFLRPILFFLTLPFQILSMGIGYIIINSFLLKLTADFLSGIDVSGFWAAFFGALIISFINMLFDLFSSRSKVQVYYHKGGDDD</sequence>
<name>D4H8C2_DENA2</name>
<organism evidence="2 3">
    <name type="scientific">Denitrovibrio acetiphilus (strain DSM 12809 / NBRC 114555 / N2460)</name>
    <dbReference type="NCBI Taxonomy" id="522772"/>
    <lineage>
        <taxon>Bacteria</taxon>
        <taxon>Pseudomonadati</taxon>
        <taxon>Deferribacterota</taxon>
        <taxon>Deferribacteres</taxon>
        <taxon>Deferribacterales</taxon>
        <taxon>Geovibrionaceae</taxon>
        <taxon>Denitrovibrio</taxon>
    </lineage>
</organism>
<dbReference type="InParanoid" id="D4H8C2"/>
<dbReference type="InterPro" id="IPR007165">
    <property type="entry name" value="Phage_holin_4_2"/>
</dbReference>
<protein>
    <recommendedName>
        <fullName evidence="4">Phage holin family protein</fullName>
    </recommendedName>
</protein>
<evidence type="ECO:0000313" key="2">
    <source>
        <dbReference type="EMBL" id="ADD68271.1"/>
    </source>
</evidence>
<feature type="transmembrane region" description="Helical" evidence="1">
    <location>
        <begin position="60"/>
        <end position="80"/>
    </location>
</feature>
<feature type="transmembrane region" description="Helical" evidence="1">
    <location>
        <begin position="20"/>
        <end position="53"/>
    </location>
</feature>
<evidence type="ECO:0000313" key="3">
    <source>
        <dbReference type="Proteomes" id="UP000002012"/>
    </source>
</evidence>
<dbReference type="PANTHER" id="PTHR37309">
    <property type="entry name" value="SLR0284 PROTEIN"/>
    <property type="match status" value="1"/>
</dbReference>
<dbReference type="Proteomes" id="UP000002012">
    <property type="component" value="Chromosome"/>
</dbReference>
<dbReference type="EMBL" id="CP001968">
    <property type="protein sequence ID" value="ADD68271.1"/>
    <property type="molecule type" value="Genomic_DNA"/>
</dbReference>
<keyword evidence="3" id="KW-1185">Reference proteome</keyword>
<dbReference type="KEGG" id="dap:Dacet_1502"/>
<dbReference type="PaxDb" id="522772-Dacet_1502"/>
<dbReference type="OrthoDB" id="9810847at2"/>
<accession>D4H8C2</accession>
<proteinExistence type="predicted"/>
<dbReference type="PANTHER" id="PTHR37309:SF1">
    <property type="entry name" value="SLR0284 PROTEIN"/>
    <property type="match status" value="1"/>
</dbReference>